<dbReference type="GO" id="GO:0046061">
    <property type="term" value="P:dATP catabolic process"/>
    <property type="evidence" value="ECO:0007669"/>
    <property type="project" value="TreeGrafter"/>
</dbReference>
<name>A0A7Y0L1J3_9FIRM</name>
<dbReference type="Gene3D" id="1.10.287.1080">
    <property type="entry name" value="MazG-like"/>
    <property type="match status" value="1"/>
</dbReference>
<feature type="domain" description="NTP pyrophosphohydrolase MazG-like" evidence="1">
    <location>
        <begin position="102"/>
        <end position="172"/>
    </location>
</feature>
<dbReference type="GO" id="GO:0047429">
    <property type="term" value="F:nucleoside triphosphate diphosphatase activity"/>
    <property type="evidence" value="ECO:0007669"/>
    <property type="project" value="TreeGrafter"/>
</dbReference>
<dbReference type="PANTHER" id="PTHR30522:SF0">
    <property type="entry name" value="NUCLEOSIDE TRIPHOSPHATE PYROPHOSPHOHYDROLASE"/>
    <property type="match status" value="1"/>
</dbReference>
<dbReference type="GO" id="GO:0046076">
    <property type="term" value="P:dTTP catabolic process"/>
    <property type="evidence" value="ECO:0007669"/>
    <property type="project" value="TreeGrafter"/>
</dbReference>
<evidence type="ECO:0000259" key="1">
    <source>
        <dbReference type="Pfam" id="PF03819"/>
    </source>
</evidence>
<evidence type="ECO:0000313" key="3">
    <source>
        <dbReference type="Proteomes" id="UP000533476"/>
    </source>
</evidence>
<proteinExistence type="predicted"/>
<dbReference type="InterPro" id="IPR048015">
    <property type="entry name" value="NTP-PPase_MazG-like_N"/>
</dbReference>
<keyword evidence="2" id="KW-0378">Hydrolase</keyword>
<dbReference type="PANTHER" id="PTHR30522">
    <property type="entry name" value="NUCLEOSIDE TRIPHOSPHATE PYROPHOSPHOHYDROLASE"/>
    <property type="match status" value="1"/>
</dbReference>
<dbReference type="RefSeq" id="WP_169096921.1">
    <property type="nucleotide sequence ID" value="NZ_JABBVZ010000008.1"/>
</dbReference>
<dbReference type="InterPro" id="IPR004518">
    <property type="entry name" value="MazG-like_dom"/>
</dbReference>
<evidence type="ECO:0000313" key="2">
    <source>
        <dbReference type="EMBL" id="NMP21505.1"/>
    </source>
</evidence>
<dbReference type="GO" id="GO:0046081">
    <property type="term" value="P:dUTP catabolic process"/>
    <property type="evidence" value="ECO:0007669"/>
    <property type="project" value="TreeGrafter"/>
</dbReference>
<accession>A0A7Y0L1J3</accession>
<dbReference type="CDD" id="cd11528">
    <property type="entry name" value="NTP-PPase_MazG_Nterm"/>
    <property type="match status" value="1"/>
</dbReference>
<dbReference type="SUPFAM" id="SSF101386">
    <property type="entry name" value="all-alpha NTP pyrophosphatases"/>
    <property type="match status" value="1"/>
</dbReference>
<reference evidence="2 3" key="1">
    <citation type="submission" date="2020-04" db="EMBL/GenBank/DDBJ databases">
        <authorList>
            <person name="Zhang R."/>
            <person name="Schippers A."/>
        </authorList>
    </citation>
    <scope>NUCLEOTIDE SEQUENCE [LARGE SCALE GENOMIC DNA]</scope>
    <source>
        <strain evidence="2 3">DSM 109850</strain>
    </source>
</reference>
<protein>
    <submittedName>
        <fullName evidence="2">Nucleotide pyrophosphohydrolase</fullName>
    </submittedName>
</protein>
<organism evidence="2 3">
    <name type="scientific">Sulfobacillus harzensis</name>
    <dbReference type="NCBI Taxonomy" id="2729629"/>
    <lineage>
        <taxon>Bacteria</taxon>
        <taxon>Bacillati</taxon>
        <taxon>Bacillota</taxon>
        <taxon>Clostridia</taxon>
        <taxon>Eubacteriales</taxon>
        <taxon>Clostridiales Family XVII. Incertae Sedis</taxon>
        <taxon>Sulfobacillus</taxon>
    </lineage>
</organism>
<dbReference type="GO" id="GO:0046047">
    <property type="term" value="P:TTP catabolic process"/>
    <property type="evidence" value="ECO:0007669"/>
    <property type="project" value="TreeGrafter"/>
</dbReference>
<gene>
    <name evidence="2" type="ORF">HIJ39_03920</name>
</gene>
<dbReference type="GO" id="GO:0006203">
    <property type="term" value="P:dGTP catabolic process"/>
    <property type="evidence" value="ECO:0007669"/>
    <property type="project" value="TreeGrafter"/>
</dbReference>
<dbReference type="EMBL" id="JABBVZ010000008">
    <property type="protein sequence ID" value="NMP21505.1"/>
    <property type="molecule type" value="Genomic_DNA"/>
</dbReference>
<dbReference type="AlphaFoldDB" id="A0A7Y0L1J3"/>
<sequence length="289" mass="32229">MADWVWHGEDGNNRDDRFIVQGPRDGAAIWERFGALFPDDAKAQLWVSGSPPVEILWGDIAKIQLMAGDRLILPGIPTAGGPLLYVMERLLGPEGCPWDRKQTPQSLVRYLLDESYEAAEALVAGDDEAFIEELGDVLLQIAFQGALAPNSSFSDIAVKQAQKLIRRHPHVFAEEAWATSEEVRQQWDKLKAQEPPHHASAVWVYPALVAAKRLDKLGIHPESSVYQEIYDLLQVYFDKNPGKIEEILADAAWAVASGGRIQHQDAEWALWKKVAQAAPQNREIAGNLR</sequence>
<dbReference type="GO" id="GO:0046052">
    <property type="term" value="P:UTP catabolic process"/>
    <property type="evidence" value="ECO:0007669"/>
    <property type="project" value="TreeGrafter"/>
</dbReference>
<dbReference type="InterPro" id="IPR011551">
    <property type="entry name" value="NTP_PyrPHydrolase_MazG"/>
</dbReference>
<dbReference type="Pfam" id="PF03819">
    <property type="entry name" value="MazG"/>
    <property type="match status" value="1"/>
</dbReference>
<dbReference type="Proteomes" id="UP000533476">
    <property type="component" value="Unassembled WGS sequence"/>
</dbReference>
<comment type="caution">
    <text evidence="2">The sequence shown here is derived from an EMBL/GenBank/DDBJ whole genome shotgun (WGS) entry which is preliminary data.</text>
</comment>
<keyword evidence="3" id="KW-1185">Reference proteome</keyword>